<dbReference type="RefSeq" id="WP_095299835.1">
    <property type="nucleotide sequence ID" value="NZ_JAUSTZ010000002.1"/>
</dbReference>
<feature type="transmembrane region" description="Helical" evidence="1">
    <location>
        <begin position="131"/>
        <end position="156"/>
    </location>
</feature>
<evidence type="ECO:0000256" key="1">
    <source>
        <dbReference type="SAM" id="Phobius"/>
    </source>
</evidence>
<dbReference type="Pfam" id="PF14897">
    <property type="entry name" value="EpsG"/>
    <property type="match status" value="1"/>
</dbReference>
<gene>
    <name evidence="2" type="ORF">J2S02_001231</name>
</gene>
<keyword evidence="1" id="KW-1133">Transmembrane helix</keyword>
<evidence type="ECO:0000313" key="2">
    <source>
        <dbReference type="EMBL" id="MDQ0224902.1"/>
    </source>
</evidence>
<feature type="transmembrane region" description="Helical" evidence="1">
    <location>
        <begin position="6"/>
        <end position="26"/>
    </location>
</feature>
<evidence type="ECO:0000313" key="3">
    <source>
        <dbReference type="Proteomes" id="UP001232245"/>
    </source>
</evidence>
<dbReference type="EMBL" id="JAUSTZ010000002">
    <property type="protein sequence ID" value="MDQ0224902.1"/>
    <property type="molecule type" value="Genomic_DNA"/>
</dbReference>
<accession>A0ABT9YZ65</accession>
<feature type="transmembrane region" description="Helical" evidence="1">
    <location>
        <begin position="300"/>
        <end position="317"/>
    </location>
</feature>
<protein>
    <submittedName>
        <fullName evidence="2">Transmembrane protein EpsG</fullName>
    </submittedName>
</protein>
<organism evidence="2 3">
    <name type="scientific">Metabacillus niabensis</name>
    <dbReference type="NCBI Taxonomy" id="324854"/>
    <lineage>
        <taxon>Bacteria</taxon>
        <taxon>Bacillati</taxon>
        <taxon>Bacillota</taxon>
        <taxon>Bacilli</taxon>
        <taxon>Bacillales</taxon>
        <taxon>Bacillaceae</taxon>
        <taxon>Metabacillus</taxon>
    </lineage>
</organism>
<feature type="transmembrane region" description="Helical" evidence="1">
    <location>
        <begin position="38"/>
        <end position="57"/>
    </location>
</feature>
<feature type="transmembrane region" description="Helical" evidence="1">
    <location>
        <begin position="203"/>
        <end position="224"/>
    </location>
</feature>
<keyword evidence="1" id="KW-0472">Membrane</keyword>
<name>A0ABT9YZ65_9BACI</name>
<dbReference type="Proteomes" id="UP001232245">
    <property type="component" value="Unassembled WGS sequence"/>
</dbReference>
<reference evidence="2 3" key="1">
    <citation type="submission" date="2023-07" db="EMBL/GenBank/DDBJ databases">
        <title>Genomic Encyclopedia of Type Strains, Phase IV (KMG-IV): sequencing the most valuable type-strain genomes for metagenomic binning, comparative biology and taxonomic classification.</title>
        <authorList>
            <person name="Goeker M."/>
        </authorList>
    </citation>
    <scope>NUCLEOTIDE SEQUENCE [LARGE SCALE GENOMIC DNA]</scope>
    <source>
        <strain evidence="2 3">DSM 17723</strain>
    </source>
</reference>
<proteinExistence type="predicted"/>
<feature type="transmembrane region" description="Helical" evidence="1">
    <location>
        <begin position="168"/>
        <end position="191"/>
    </location>
</feature>
<feature type="transmembrane region" description="Helical" evidence="1">
    <location>
        <begin position="244"/>
        <end position="262"/>
    </location>
</feature>
<feature type="transmembrane region" description="Helical" evidence="1">
    <location>
        <begin position="101"/>
        <end position="119"/>
    </location>
</feature>
<dbReference type="InterPro" id="IPR049458">
    <property type="entry name" value="EpsG-like"/>
</dbReference>
<keyword evidence="1 2" id="KW-0812">Transmembrane</keyword>
<feature type="transmembrane region" description="Helical" evidence="1">
    <location>
        <begin position="324"/>
        <end position="339"/>
    </location>
</feature>
<sequence length="356" mass="41507">MTLFWINLFLVYSFSFSSRLVAGYTNPISNNFPKPYKPFVALALLSLILISGLRINIGDTSAYTHSYIMNDFTWEYVQNNKDPGFSILQMILKNITEDPQLLLFITAFVTNLLIGITLYKYSRNIEISLYVYITSGLFTVSMNGIRQFLAASIIFFSLKYLLKGEFKFYLIFVLIASTFHQSALILIPIYFIVRRKAWTKFTFFIIAIAVTLVFGFNYFSEILFSAIEDSQYSHYSDFNEGGANIMRVLVDIVPVIIAFLGREKLRILWPKIDIIVNLSLINLVFGLIATQNWIFARFNIYFSLFNLILITWIIYAFKDSNKKLIYYGIIVLYFLYYYYDHVIIQGINYQSNIIKF</sequence>
<comment type="caution">
    <text evidence="2">The sequence shown here is derived from an EMBL/GenBank/DDBJ whole genome shotgun (WGS) entry which is preliminary data.</text>
</comment>
<feature type="transmembrane region" description="Helical" evidence="1">
    <location>
        <begin position="274"/>
        <end position="294"/>
    </location>
</feature>
<keyword evidence="3" id="KW-1185">Reference proteome</keyword>